<keyword evidence="1" id="KW-0472">Membrane</keyword>
<name>A0A0E2D3V8_LEPIR</name>
<dbReference type="Proteomes" id="UP000001340">
    <property type="component" value="Unassembled WGS sequence"/>
</dbReference>
<feature type="transmembrane region" description="Helical" evidence="1">
    <location>
        <begin position="50"/>
        <end position="71"/>
    </location>
</feature>
<proteinExistence type="predicted"/>
<dbReference type="AlphaFoldDB" id="A0A0E2D3V8"/>
<dbReference type="GeneID" id="61143575"/>
<feature type="transmembrane region" description="Helical" evidence="1">
    <location>
        <begin position="7"/>
        <end position="30"/>
    </location>
</feature>
<keyword evidence="1" id="KW-1133">Transmembrane helix</keyword>
<evidence type="ECO:0000313" key="3">
    <source>
        <dbReference type="Proteomes" id="UP000001340"/>
    </source>
</evidence>
<accession>A0A0E2D3V8</accession>
<evidence type="ECO:0000313" key="2">
    <source>
        <dbReference type="EMBL" id="EKR54558.1"/>
    </source>
</evidence>
<comment type="caution">
    <text evidence="2">The sequence shown here is derived from an EMBL/GenBank/DDBJ whole genome shotgun (WGS) entry which is preliminary data.</text>
</comment>
<evidence type="ECO:0000256" key="1">
    <source>
        <dbReference type="SAM" id="Phobius"/>
    </source>
</evidence>
<protein>
    <submittedName>
        <fullName evidence="2">Uncharacterized protein</fullName>
    </submittedName>
</protein>
<gene>
    <name evidence="2" type="ORF">LEP1GSC105_2811</name>
</gene>
<dbReference type="EMBL" id="AHNR02000045">
    <property type="protein sequence ID" value="EKR54558.1"/>
    <property type="molecule type" value="Genomic_DNA"/>
</dbReference>
<dbReference type="RefSeq" id="WP_000691571.1">
    <property type="nucleotide sequence ID" value="NZ_AHNR02000045.1"/>
</dbReference>
<sequence length="75" mass="9157">MKIILGVFLLIVIYLSVYFSLTILNFWILLSTFSVVHIGLFQTFRENLDFRFYIFTTILHLFIIFYLNFYFKQIN</sequence>
<reference evidence="2 3" key="1">
    <citation type="submission" date="2012-10" db="EMBL/GenBank/DDBJ databases">
        <authorList>
            <person name="Harkins D.M."/>
            <person name="Durkin A.S."/>
            <person name="Brinkac L.M."/>
            <person name="Haft D.H."/>
            <person name="Selengut J.D."/>
            <person name="Sanka R."/>
            <person name="DePew J."/>
            <person name="Purushe J."/>
            <person name="Chanthongthip A."/>
            <person name="Lattana O."/>
            <person name="Phetsouvanh R."/>
            <person name="Newton P.N."/>
            <person name="Vinetz J.M."/>
            <person name="Sutton G.G."/>
            <person name="Nierman W.C."/>
            <person name="Fouts D.E."/>
        </authorList>
    </citation>
    <scope>NUCLEOTIDE SEQUENCE [LARGE SCALE GENOMIC DNA]</scope>
    <source>
        <strain evidence="2 3">UI 12758</strain>
    </source>
</reference>
<keyword evidence="1" id="KW-0812">Transmembrane</keyword>
<organism evidence="2 3">
    <name type="scientific">Leptospira interrogans str. UI 12758</name>
    <dbReference type="NCBI Taxonomy" id="1049938"/>
    <lineage>
        <taxon>Bacteria</taxon>
        <taxon>Pseudomonadati</taxon>
        <taxon>Spirochaetota</taxon>
        <taxon>Spirochaetia</taxon>
        <taxon>Leptospirales</taxon>
        <taxon>Leptospiraceae</taxon>
        <taxon>Leptospira</taxon>
    </lineage>
</organism>